<feature type="domain" description="MPN" evidence="5">
    <location>
        <begin position="16"/>
        <end position="177"/>
    </location>
</feature>
<evidence type="ECO:0000313" key="8">
    <source>
        <dbReference type="Proteomes" id="UP000039324"/>
    </source>
</evidence>
<dbReference type="EMBL" id="CDSF01000106">
    <property type="protein sequence ID" value="CEP01008.1"/>
    <property type="molecule type" value="Genomic_DNA"/>
</dbReference>
<dbReference type="Proteomes" id="UP000290189">
    <property type="component" value="Unassembled WGS sequence"/>
</dbReference>
<dbReference type="InterPro" id="IPR037518">
    <property type="entry name" value="MPN"/>
</dbReference>
<dbReference type="CDD" id="cd08065">
    <property type="entry name" value="MPN_eIF3h"/>
    <property type="match status" value="1"/>
</dbReference>
<keyword evidence="3 4" id="KW-0648">Protein biosynthesis</keyword>
<keyword evidence="1 4" id="KW-0963">Cytoplasm</keyword>
<comment type="subunit">
    <text evidence="4">Component of the eukaryotic translation initiation factor 3 (eIF-3) complex.</text>
</comment>
<keyword evidence="8" id="KW-1185">Reference proteome</keyword>
<sequence length="344" mass="37904">MVVDDRRGQAPGLDAVQLDGLVIIKIIKHARESLPEPVSGQLLGLDVSGKLEVTGCFPMPAPTPAPPAITRPHWAKDVKDDEENDDAAARDDAAFQLQMMKLLREVNVDCNSVGWYQSLSSGDMMHDADGASAWSSIIATQYDYQVSIPNSVVIVYDPFRTAYGTLAIKAYRLTNAFMAFYKAGDQTRDGFARHNIDSNRIFEEVPLKVHNSNLVHAFLYELRESGTVSCEFDRLSMSQHAILARDLKALGESVHGYAQEQSRYQFYQRNLARQKIAGSGAVPTAPSRLDAFLVTHTLRQICNQVNDLAATAYTRMYVAESLSAAHHNEPEHIAGAPSSVHASK</sequence>
<dbReference type="EMBL" id="OVEO01000004">
    <property type="protein sequence ID" value="SPQ95281.1"/>
    <property type="molecule type" value="Genomic_DNA"/>
</dbReference>
<dbReference type="InterPro" id="IPR000555">
    <property type="entry name" value="JAMM/MPN+_dom"/>
</dbReference>
<dbReference type="PROSITE" id="PS50249">
    <property type="entry name" value="MPN"/>
    <property type="match status" value="1"/>
</dbReference>
<protein>
    <recommendedName>
        <fullName evidence="4">Eukaryotic translation initiation factor 3 subunit H</fullName>
        <shortName evidence="4">eIF3h</shortName>
    </recommendedName>
</protein>
<comment type="similarity">
    <text evidence="4">Belongs to the eIF-3 subunit H family.</text>
</comment>
<dbReference type="GO" id="GO:0005852">
    <property type="term" value="C:eukaryotic translation initiation factor 3 complex"/>
    <property type="evidence" value="ECO:0007669"/>
    <property type="project" value="UniProtKB-UniRule"/>
</dbReference>
<dbReference type="GO" id="GO:0008237">
    <property type="term" value="F:metallopeptidase activity"/>
    <property type="evidence" value="ECO:0007669"/>
    <property type="project" value="InterPro"/>
</dbReference>
<geneLocation type="mitochondrion" evidence="7"/>
<dbReference type="PANTHER" id="PTHR10410">
    <property type="entry name" value="EUKARYOTIC TRANSLATION INITIATION FACTOR 3 -RELATED"/>
    <property type="match status" value="1"/>
</dbReference>
<dbReference type="SMART" id="SM00232">
    <property type="entry name" value="JAB_MPN"/>
    <property type="match status" value="1"/>
</dbReference>
<evidence type="ECO:0000256" key="4">
    <source>
        <dbReference type="HAMAP-Rule" id="MF_03007"/>
    </source>
</evidence>
<dbReference type="GO" id="GO:0003743">
    <property type="term" value="F:translation initiation factor activity"/>
    <property type="evidence" value="ECO:0007669"/>
    <property type="project" value="UniProtKB-UniRule"/>
</dbReference>
<organism evidence="6 8">
    <name type="scientific">Plasmodiophora brassicae</name>
    <name type="common">Clubroot disease agent</name>
    <dbReference type="NCBI Taxonomy" id="37360"/>
    <lineage>
        <taxon>Eukaryota</taxon>
        <taxon>Sar</taxon>
        <taxon>Rhizaria</taxon>
        <taxon>Endomyxa</taxon>
        <taxon>Phytomyxea</taxon>
        <taxon>Plasmodiophorida</taxon>
        <taxon>Plasmodiophoridae</taxon>
        <taxon>Plasmodiophora</taxon>
    </lineage>
</organism>
<evidence type="ECO:0000313" key="9">
    <source>
        <dbReference type="Proteomes" id="UP000290189"/>
    </source>
</evidence>
<dbReference type="Pfam" id="PF19445">
    <property type="entry name" value="eIF3h_C"/>
    <property type="match status" value="1"/>
</dbReference>
<dbReference type="GO" id="GO:0001732">
    <property type="term" value="P:formation of cytoplasmic translation initiation complex"/>
    <property type="evidence" value="ECO:0007669"/>
    <property type="project" value="UniProtKB-UniRule"/>
</dbReference>
<dbReference type="InterPro" id="IPR045810">
    <property type="entry name" value="eIF3h_C"/>
</dbReference>
<reference evidence="7 9" key="2">
    <citation type="submission" date="2018-03" db="EMBL/GenBank/DDBJ databases">
        <authorList>
            <person name="Fogelqvist J."/>
        </authorList>
    </citation>
    <scope>NUCLEOTIDE SEQUENCE [LARGE SCALE GENOMIC DNA]</scope>
</reference>
<comment type="subcellular location">
    <subcellularLocation>
        <location evidence="4">Cytoplasm</location>
    </subcellularLocation>
</comment>
<name>A0A0G4J050_PLABS</name>
<dbReference type="Proteomes" id="UP000039324">
    <property type="component" value="Unassembled WGS sequence"/>
</dbReference>
<evidence type="ECO:0000313" key="6">
    <source>
        <dbReference type="EMBL" id="CEP01008.1"/>
    </source>
</evidence>
<proteinExistence type="inferred from homology"/>
<accession>A0A0G4J050</accession>
<dbReference type="OMA" id="WYQSTYF"/>
<gene>
    <name evidence="6" type="ORF">PBRA_008320</name>
    <name evidence="7" type="ORF">PLBR_LOCUS2496</name>
</gene>
<evidence type="ECO:0000313" key="7">
    <source>
        <dbReference type="EMBL" id="SPQ95281.1"/>
    </source>
</evidence>
<dbReference type="GO" id="GO:0033290">
    <property type="term" value="C:eukaryotic 48S preinitiation complex"/>
    <property type="evidence" value="ECO:0007669"/>
    <property type="project" value="UniProtKB-UniRule"/>
</dbReference>
<evidence type="ECO:0000256" key="3">
    <source>
        <dbReference type="ARBA" id="ARBA00022917"/>
    </source>
</evidence>
<dbReference type="AlphaFoldDB" id="A0A0G4J050"/>
<dbReference type="GO" id="GO:0016282">
    <property type="term" value="C:eukaryotic 43S preinitiation complex"/>
    <property type="evidence" value="ECO:0007669"/>
    <property type="project" value="UniProtKB-UniRule"/>
</dbReference>
<reference evidence="6 8" key="1">
    <citation type="submission" date="2015-02" db="EMBL/GenBank/DDBJ databases">
        <authorList>
            <person name="Chooi Y.-H."/>
        </authorList>
    </citation>
    <scope>NUCLEOTIDE SEQUENCE [LARGE SCALE GENOMIC DNA]</scope>
    <source>
        <strain evidence="6">E3</strain>
    </source>
</reference>
<evidence type="ECO:0000256" key="1">
    <source>
        <dbReference type="ARBA" id="ARBA00022490"/>
    </source>
</evidence>
<dbReference type="InterPro" id="IPR027524">
    <property type="entry name" value="eIF3h"/>
</dbReference>
<keyword evidence="2 4" id="KW-0396">Initiation factor</keyword>
<dbReference type="HAMAP" id="MF_03007">
    <property type="entry name" value="eIF3h"/>
    <property type="match status" value="1"/>
</dbReference>
<evidence type="ECO:0000256" key="2">
    <source>
        <dbReference type="ARBA" id="ARBA00022540"/>
    </source>
</evidence>
<evidence type="ECO:0000259" key="5">
    <source>
        <dbReference type="PROSITE" id="PS50249"/>
    </source>
</evidence>
<dbReference type="STRING" id="37360.A0A0G4J050"/>
<dbReference type="Gene3D" id="3.40.140.10">
    <property type="entry name" value="Cytidine Deaminase, domain 2"/>
    <property type="match status" value="1"/>
</dbReference>
<comment type="function">
    <text evidence="4">Component of the eukaryotic translation initiation factor 3 (eIF-3) complex, which is involved in protein synthesis of a specialized repertoire of mRNAs and, together with other initiation factors, stimulates binding of mRNA and methionyl-tRNAi to the 40S ribosome. The eIF-3 complex specifically targets and initiates translation of a subset of mRNAs involved in cell proliferation.</text>
</comment>
<keyword evidence="7" id="KW-0496">Mitochondrion</keyword>
<dbReference type="Pfam" id="PF01398">
    <property type="entry name" value="JAB"/>
    <property type="match status" value="1"/>
</dbReference>
<dbReference type="OrthoDB" id="10265695at2759"/>
<dbReference type="InterPro" id="IPR050242">
    <property type="entry name" value="JAMM_MPN+_peptidase_M67A"/>
</dbReference>